<keyword evidence="3" id="KW-0808">Transferase</keyword>
<dbReference type="OrthoDB" id="9790710at2"/>
<dbReference type="PANTHER" id="PTHR45947:SF14">
    <property type="entry name" value="SLL1723 PROTEIN"/>
    <property type="match status" value="1"/>
</dbReference>
<dbReference type="Proteomes" id="UP000286701">
    <property type="component" value="Unassembled WGS sequence"/>
</dbReference>
<dbReference type="Pfam" id="PF13439">
    <property type="entry name" value="Glyco_transf_4"/>
    <property type="match status" value="1"/>
</dbReference>
<dbReference type="InterPro" id="IPR028098">
    <property type="entry name" value="Glyco_trans_4-like_N"/>
</dbReference>
<reference evidence="3 4" key="1">
    <citation type="submission" date="2019-01" db="EMBL/GenBank/DDBJ databases">
        <title>Mucilaginibacter antarcticum sp. nov., isolated from antarctic soil.</title>
        <authorList>
            <person name="Yan Y.-Q."/>
            <person name="Du Z.-J."/>
        </authorList>
    </citation>
    <scope>NUCLEOTIDE SEQUENCE [LARGE SCALE GENOMIC DNA]</scope>
    <source>
        <strain evidence="3 4">F01003</strain>
    </source>
</reference>
<dbReference type="GO" id="GO:0016757">
    <property type="term" value="F:glycosyltransferase activity"/>
    <property type="evidence" value="ECO:0007669"/>
    <property type="project" value="InterPro"/>
</dbReference>
<comment type="caution">
    <text evidence="3">The sequence shown here is derived from an EMBL/GenBank/DDBJ whole genome shotgun (WGS) entry which is preliminary data.</text>
</comment>
<name>A0A3S3YQI6_9SPHI</name>
<dbReference type="EMBL" id="SBIW01000012">
    <property type="protein sequence ID" value="RWY48104.1"/>
    <property type="molecule type" value="Genomic_DNA"/>
</dbReference>
<accession>A0A3S3YQI6</accession>
<protein>
    <submittedName>
        <fullName evidence="3">Glycosyltransferase family 1 protein</fullName>
    </submittedName>
</protein>
<dbReference type="AlphaFoldDB" id="A0A3S3YQI6"/>
<proteinExistence type="predicted"/>
<evidence type="ECO:0000259" key="2">
    <source>
        <dbReference type="Pfam" id="PF13439"/>
    </source>
</evidence>
<gene>
    <name evidence="3" type="ORF">EPL05_21225</name>
</gene>
<dbReference type="Pfam" id="PF00534">
    <property type="entry name" value="Glycos_transf_1"/>
    <property type="match status" value="1"/>
</dbReference>
<feature type="domain" description="Glycosyltransferase subfamily 4-like N-terminal" evidence="2">
    <location>
        <begin position="17"/>
        <end position="178"/>
    </location>
</feature>
<keyword evidence="4" id="KW-1185">Reference proteome</keyword>
<evidence type="ECO:0000313" key="4">
    <source>
        <dbReference type="Proteomes" id="UP000286701"/>
    </source>
</evidence>
<dbReference type="SUPFAM" id="SSF53756">
    <property type="entry name" value="UDP-Glycosyltransferase/glycogen phosphorylase"/>
    <property type="match status" value="1"/>
</dbReference>
<organism evidence="3 4">
    <name type="scientific">Mucilaginibacter gilvus</name>
    <dbReference type="NCBI Taxonomy" id="2305909"/>
    <lineage>
        <taxon>Bacteria</taxon>
        <taxon>Pseudomonadati</taxon>
        <taxon>Bacteroidota</taxon>
        <taxon>Sphingobacteriia</taxon>
        <taxon>Sphingobacteriales</taxon>
        <taxon>Sphingobacteriaceae</taxon>
        <taxon>Mucilaginibacter</taxon>
    </lineage>
</organism>
<feature type="domain" description="Glycosyl transferase family 1" evidence="1">
    <location>
        <begin position="188"/>
        <end position="352"/>
    </location>
</feature>
<dbReference type="InterPro" id="IPR050194">
    <property type="entry name" value="Glycosyltransferase_grp1"/>
</dbReference>
<dbReference type="Gene3D" id="3.40.50.2000">
    <property type="entry name" value="Glycogen Phosphorylase B"/>
    <property type="match status" value="2"/>
</dbReference>
<evidence type="ECO:0000313" key="3">
    <source>
        <dbReference type="EMBL" id="RWY48104.1"/>
    </source>
</evidence>
<dbReference type="RefSeq" id="WP_128535997.1">
    <property type="nucleotide sequence ID" value="NZ_SBIW01000012.1"/>
</dbReference>
<dbReference type="PANTHER" id="PTHR45947">
    <property type="entry name" value="SULFOQUINOVOSYL TRANSFERASE SQD2"/>
    <property type="match status" value="1"/>
</dbReference>
<dbReference type="InterPro" id="IPR001296">
    <property type="entry name" value="Glyco_trans_1"/>
</dbReference>
<evidence type="ECO:0000259" key="1">
    <source>
        <dbReference type="Pfam" id="PF00534"/>
    </source>
</evidence>
<sequence>MTNPDKIKVLHISQVQGGIETYIEQIITNIDRNRFEVMLACPAQRESIIKMVNKYNVPYINLEITIEIAPLSDLKSIIETIKLVRRLKPDIIHAHSSKAGMTTRLASIFFKPKVFYTPNAYAYLGQKGLKRKVLLWIEKLAIPFTDFLLAASQSEARRSKVDVGFPDRKVVVYPNSIEILPQRDEPVVAPKNFKMITMVGRLVDQKNPMMFLRVCKLVTDLRNDIRFQIVGAGFDDKWKDALEQYIAENHLEEKINILSWKSREELLQTIRETDVFVMTSMFESFGYVVAEAQMLQVPVVATNVDGLNEIIQDGVTGYLIEVDDDQSMADKILAVIDDSVKTADMVKKGRERVSDLFDIKTNIKILEQFYTENSL</sequence>